<dbReference type="PANTHER" id="PTHR22642:SF2">
    <property type="entry name" value="PROTEIN LONG AFTER FAR-RED 3"/>
    <property type="match status" value="1"/>
</dbReference>
<dbReference type="RefSeq" id="WP_386736484.1">
    <property type="nucleotide sequence ID" value="NZ_JBHRXI010000016.1"/>
</dbReference>
<dbReference type="CDD" id="cd01300">
    <property type="entry name" value="YtcJ_like"/>
    <property type="match status" value="1"/>
</dbReference>
<feature type="domain" description="Amidohydrolase 3" evidence="2">
    <location>
        <begin position="77"/>
        <end position="565"/>
    </location>
</feature>
<evidence type="ECO:0000256" key="1">
    <source>
        <dbReference type="SAM" id="SignalP"/>
    </source>
</evidence>
<dbReference type="Gene3D" id="3.20.20.140">
    <property type="entry name" value="Metal-dependent hydrolases"/>
    <property type="match status" value="1"/>
</dbReference>
<dbReference type="Gene3D" id="2.30.40.10">
    <property type="entry name" value="Urease, subunit C, domain 1"/>
    <property type="match status" value="1"/>
</dbReference>
<sequence>MPMPCTTIRAALLALALPGLPALAQQIADTIYSGGPILSIDDAIPRPEAVAVKDGRILAIGDLSELASHRGPETQGFDLAGRAMLPGFVDSHGHVVFGGLQALSANLLAPPDGTARDIASLQRELSDWAAANADAVEQLGLIIGFGYDNAQLAELRHPTRDDLDAVSSDLPILIVHQSGHLGVANSKALELAGITATTTAPPGGVIRKDAQGEPNGVLEEYAFFAVLAPMLASLGEDGLRTFAQAGAELWARFGYTTGQDGRSTAEVVEALKSVAAETGLPIDVVAYPDVLEAADYIAANRSADYENGVRVGGCKLTIDGSPQGFTALRDRPYYDPVGDYPPGYAGYSAITMEQTQEAVNWCYANDSQIITHANGEGASDMLIAALDAAQAEHGRKPIRPVLIHGQFLREDQVDSLKRLGVFPSLFPMHTFYWGDWHRDHTVGPVNADNISPTGWLVQRDMMFGTHHDAPVAFPDSMRVLSATVTRRTRSGDILGPHQRVDVMTALKAMTIWPAWQHFEEDNKGSISPGKLADFVLLSDDPTAVDPETLAQVEVLATIKENRVVYEAEPGIREGRLDRWPFLSDPVTAHRFLHAFAMPPASRY</sequence>
<dbReference type="GO" id="GO:0016787">
    <property type="term" value="F:hydrolase activity"/>
    <property type="evidence" value="ECO:0007669"/>
    <property type="project" value="UniProtKB-KW"/>
</dbReference>
<feature type="signal peptide" evidence="1">
    <location>
        <begin position="1"/>
        <end position="24"/>
    </location>
</feature>
<dbReference type="Gene3D" id="3.10.310.70">
    <property type="match status" value="1"/>
</dbReference>
<proteinExistence type="predicted"/>
<dbReference type="EC" id="3.5.-.-" evidence="3"/>
<organism evidence="3 4">
    <name type="scientific">Lutimaribacter marinistellae</name>
    <dbReference type="NCBI Taxonomy" id="1820329"/>
    <lineage>
        <taxon>Bacteria</taxon>
        <taxon>Pseudomonadati</taxon>
        <taxon>Pseudomonadota</taxon>
        <taxon>Alphaproteobacteria</taxon>
        <taxon>Rhodobacterales</taxon>
        <taxon>Roseobacteraceae</taxon>
        <taxon>Lutimaribacter</taxon>
    </lineage>
</organism>
<protein>
    <submittedName>
        <fullName evidence="3">Amidohydrolase</fullName>
        <ecNumber evidence="3">3.5.-.-</ecNumber>
    </submittedName>
</protein>
<keyword evidence="1" id="KW-0732">Signal</keyword>
<dbReference type="EMBL" id="JBHRXI010000016">
    <property type="protein sequence ID" value="MFC3615229.1"/>
    <property type="molecule type" value="Genomic_DNA"/>
</dbReference>
<dbReference type="SUPFAM" id="SSF51338">
    <property type="entry name" value="Composite domain of metallo-dependent hydrolases"/>
    <property type="match status" value="1"/>
</dbReference>
<feature type="chain" id="PRO_5047027894" evidence="1">
    <location>
        <begin position="25"/>
        <end position="603"/>
    </location>
</feature>
<name>A0ABV7TKE1_9RHOB</name>
<comment type="caution">
    <text evidence="3">The sequence shown here is derived from an EMBL/GenBank/DDBJ whole genome shotgun (WGS) entry which is preliminary data.</text>
</comment>
<keyword evidence="3" id="KW-0378">Hydrolase</keyword>
<dbReference type="InterPro" id="IPR011059">
    <property type="entry name" value="Metal-dep_hydrolase_composite"/>
</dbReference>
<dbReference type="SUPFAM" id="SSF51556">
    <property type="entry name" value="Metallo-dependent hydrolases"/>
    <property type="match status" value="1"/>
</dbReference>
<evidence type="ECO:0000313" key="4">
    <source>
        <dbReference type="Proteomes" id="UP001595629"/>
    </source>
</evidence>
<gene>
    <name evidence="3" type="ORF">ACFORG_15810</name>
</gene>
<dbReference type="InterPro" id="IPR013108">
    <property type="entry name" value="Amidohydro_3"/>
</dbReference>
<keyword evidence="4" id="KW-1185">Reference proteome</keyword>
<evidence type="ECO:0000313" key="3">
    <source>
        <dbReference type="EMBL" id="MFC3615229.1"/>
    </source>
</evidence>
<dbReference type="InterPro" id="IPR032466">
    <property type="entry name" value="Metal_Hydrolase"/>
</dbReference>
<dbReference type="InterPro" id="IPR033932">
    <property type="entry name" value="YtcJ-like"/>
</dbReference>
<reference evidence="4" key="1">
    <citation type="journal article" date="2019" name="Int. J. Syst. Evol. Microbiol.">
        <title>The Global Catalogue of Microorganisms (GCM) 10K type strain sequencing project: providing services to taxonomists for standard genome sequencing and annotation.</title>
        <authorList>
            <consortium name="The Broad Institute Genomics Platform"/>
            <consortium name="The Broad Institute Genome Sequencing Center for Infectious Disease"/>
            <person name="Wu L."/>
            <person name="Ma J."/>
        </authorList>
    </citation>
    <scope>NUCLEOTIDE SEQUENCE [LARGE SCALE GENOMIC DNA]</scope>
    <source>
        <strain evidence="4">KCTC 42911</strain>
    </source>
</reference>
<dbReference type="PANTHER" id="PTHR22642">
    <property type="entry name" value="IMIDAZOLONEPROPIONASE"/>
    <property type="match status" value="1"/>
</dbReference>
<accession>A0ABV7TKE1</accession>
<evidence type="ECO:0000259" key="2">
    <source>
        <dbReference type="Pfam" id="PF07969"/>
    </source>
</evidence>
<dbReference type="Pfam" id="PF07969">
    <property type="entry name" value="Amidohydro_3"/>
    <property type="match status" value="1"/>
</dbReference>
<dbReference type="Proteomes" id="UP001595629">
    <property type="component" value="Unassembled WGS sequence"/>
</dbReference>